<dbReference type="PANTHER" id="PTHR17224:SF1">
    <property type="entry name" value="PEPTIDYL-TRNA HYDROLASE"/>
    <property type="match status" value="1"/>
</dbReference>
<dbReference type="AlphaFoldDB" id="A0A8J4FBL6"/>
<evidence type="ECO:0000256" key="6">
    <source>
        <dbReference type="SAM" id="MobiDB-lite"/>
    </source>
</evidence>
<feature type="region of interest" description="Disordered" evidence="6">
    <location>
        <begin position="102"/>
        <end position="153"/>
    </location>
</feature>
<keyword evidence="2" id="KW-0820">tRNA-binding</keyword>
<name>A0A8J4FBL6_9CHLO</name>
<protein>
    <recommendedName>
        <fullName evidence="1">peptidyl-tRNA hydrolase</fullName>
        <ecNumber evidence="1">3.1.1.29</ecNumber>
    </recommendedName>
</protein>
<keyword evidence="3" id="KW-0378">Hydrolase</keyword>
<sequence length="344" mass="37184">MPTAYIKILQLQCYIEFAYINNPAIQSQLPSSSSRPYNRCACNAMSLLLGNKFTSGLCQGFRYRVPIIAKAQAWAMSKRSLRDAEPALTHISRSTTFTDTMATSPTFVSSRPSKRRRMQPVAAGSPSAQTTVTAAPKNAPAAMPQAKPQPTKPQEDGLWLIVGLGNPGSNYDDTRHNVGFMVLDELAHAAGIDCRKLEKSAAVGKGEVQGKQVLLVKPVTFMNNSGESVAALAKFYRVPPNRVLVISDDLDQPVAQVRLRQRGGHGGHNGLRSIIDRMGGTQDFPRIKIGIGRPTGPVPIATYVLQPFSKAERPEINSAVQESVTLVKSVLALGLEKAASGHRI</sequence>
<dbReference type="InterPro" id="IPR001328">
    <property type="entry name" value="Pept_tRNA_hydro"/>
</dbReference>
<dbReference type="Gene3D" id="3.40.50.1470">
    <property type="entry name" value="Peptidyl-tRNA hydrolase"/>
    <property type="match status" value="1"/>
</dbReference>
<dbReference type="HAMAP" id="MF_00083">
    <property type="entry name" value="Pept_tRNA_hydro_bact"/>
    <property type="match status" value="1"/>
</dbReference>
<evidence type="ECO:0000256" key="3">
    <source>
        <dbReference type="ARBA" id="ARBA00022801"/>
    </source>
</evidence>
<dbReference type="SUPFAM" id="SSF53178">
    <property type="entry name" value="Peptidyl-tRNA hydrolase-like"/>
    <property type="match status" value="1"/>
</dbReference>
<comment type="caution">
    <text evidence="7">The sequence shown here is derived from an EMBL/GenBank/DDBJ whole genome shotgun (WGS) entry which is preliminary data.</text>
</comment>
<feature type="compositionally biased region" description="Low complexity" evidence="6">
    <location>
        <begin position="134"/>
        <end position="149"/>
    </location>
</feature>
<keyword evidence="8" id="KW-1185">Reference proteome</keyword>
<evidence type="ECO:0000256" key="4">
    <source>
        <dbReference type="ARBA" id="ARBA00022884"/>
    </source>
</evidence>
<dbReference type="GO" id="GO:0004045">
    <property type="term" value="F:peptidyl-tRNA hydrolase activity"/>
    <property type="evidence" value="ECO:0007669"/>
    <property type="project" value="UniProtKB-EC"/>
</dbReference>
<dbReference type="CDD" id="cd00462">
    <property type="entry name" value="PTH"/>
    <property type="match status" value="1"/>
</dbReference>
<keyword evidence="4" id="KW-0694">RNA-binding</keyword>
<comment type="similarity">
    <text evidence="5">Belongs to the PTH family.</text>
</comment>
<dbReference type="InterPro" id="IPR018171">
    <property type="entry name" value="Pept_tRNA_hydro_CS"/>
</dbReference>
<evidence type="ECO:0000256" key="1">
    <source>
        <dbReference type="ARBA" id="ARBA00013260"/>
    </source>
</evidence>
<reference evidence="7" key="1">
    <citation type="journal article" date="2021" name="Proc. Natl. Acad. Sci. U.S.A.">
        <title>Three genomes in the algal genus Volvox reveal the fate of a haploid sex-determining region after a transition to homothallism.</title>
        <authorList>
            <person name="Yamamoto K."/>
            <person name="Hamaji T."/>
            <person name="Kawai-Toyooka H."/>
            <person name="Matsuzaki R."/>
            <person name="Takahashi F."/>
            <person name="Nishimura Y."/>
            <person name="Kawachi M."/>
            <person name="Noguchi H."/>
            <person name="Minakuchi Y."/>
            <person name="Umen J.G."/>
            <person name="Toyoda A."/>
            <person name="Nozaki H."/>
        </authorList>
    </citation>
    <scope>NUCLEOTIDE SEQUENCE</scope>
    <source>
        <strain evidence="7">NIES-3780</strain>
    </source>
</reference>
<dbReference type="EMBL" id="BNCO01000118">
    <property type="protein sequence ID" value="GIL68431.1"/>
    <property type="molecule type" value="Genomic_DNA"/>
</dbReference>
<evidence type="ECO:0000256" key="5">
    <source>
        <dbReference type="ARBA" id="ARBA00038063"/>
    </source>
</evidence>
<dbReference type="PROSITE" id="PS01196">
    <property type="entry name" value="PEPT_TRNA_HYDROL_2"/>
    <property type="match status" value="1"/>
</dbReference>
<dbReference type="NCBIfam" id="TIGR00447">
    <property type="entry name" value="pth"/>
    <property type="match status" value="1"/>
</dbReference>
<dbReference type="PROSITE" id="PS01195">
    <property type="entry name" value="PEPT_TRNA_HYDROL_1"/>
    <property type="match status" value="1"/>
</dbReference>
<organism evidence="7 8">
    <name type="scientific">Volvox africanus</name>
    <dbReference type="NCBI Taxonomy" id="51714"/>
    <lineage>
        <taxon>Eukaryota</taxon>
        <taxon>Viridiplantae</taxon>
        <taxon>Chlorophyta</taxon>
        <taxon>core chlorophytes</taxon>
        <taxon>Chlorophyceae</taxon>
        <taxon>CS clade</taxon>
        <taxon>Chlamydomonadales</taxon>
        <taxon>Volvocaceae</taxon>
        <taxon>Volvox</taxon>
    </lineage>
</organism>
<dbReference type="Proteomes" id="UP000747399">
    <property type="component" value="Unassembled WGS sequence"/>
</dbReference>
<dbReference type="FunFam" id="3.40.50.1470:FF:000001">
    <property type="entry name" value="Peptidyl-tRNA hydrolase"/>
    <property type="match status" value="1"/>
</dbReference>
<dbReference type="Pfam" id="PF01195">
    <property type="entry name" value="Pept_tRNA_hydro"/>
    <property type="match status" value="1"/>
</dbReference>
<dbReference type="GO" id="GO:0000049">
    <property type="term" value="F:tRNA binding"/>
    <property type="evidence" value="ECO:0007669"/>
    <property type="project" value="UniProtKB-KW"/>
</dbReference>
<evidence type="ECO:0000313" key="7">
    <source>
        <dbReference type="EMBL" id="GIL68431.1"/>
    </source>
</evidence>
<dbReference type="EC" id="3.1.1.29" evidence="1"/>
<proteinExistence type="inferred from homology"/>
<accession>A0A8J4FBL6</accession>
<dbReference type="PANTHER" id="PTHR17224">
    <property type="entry name" value="PEPTIDYL-TRNA HYDROLASE"/>
    <property type="match status" value="1"/>
</dbReference>
<evidence type="ECO:0000313" key="8">
    <source>
        <dbReference type="Proteomes" id="UP000747399"/>
    </source>
</evidence>
<feature type="compositionally biased region" description="Polar residues" evidence="6">
    <location>
        <begin position="102"/>
        <end position="111"/>
    </location>
</feature>
<evidence type="ECO:0000256" key="2">
    <source>
        <dbReference type="ARBA" id="ARBA00022555"/>
    </source>
</evidence>
<dbReference type="InterPro" id="IPR036416">
    <property type="entry name" value="Pept_tRNA_hydro_sf"/>
</dbReference>
<gene>
    <name evidence="7" type="ORF">Vafri_21701</name>
</gene>